<keyword evidence="1" id="KW-0812">Transmembrane</keyword>
<organism evidence="2 3">
    <name type="scientific">Curtobacterium pusillum</name>
    <dbReference type="NCBI Taxonomy" id="69373"/>
    <lineage>
        <taxon>Bacteria</taxon>
        <taxon>Bacillati</taxon>
        <taxon>Actinomycetota</taxon>
        <taxon>Actinomycetes</taxon>
        <taxon>Micrococcales</taxon>
        <taxon>Microbacteriaceae</taxon>
        <taxon>Curtobacterium</taxon>
    </lineage>
</organism>
<keyword evidence="1" id="KW-1133">Transmembrane helix</keyword>
<feature type="transmembrane region" description="Helical" evidence="1">
    <location>
        <begin position="123"/>
        <end position="146"/>
    </location>
</feature>
<evidence type="ECO:0000256" key="1">
    <source>
        <dbReference type="SAM" id="Phobius"/>
    </source>
</evidence>
<protein>
    <submittedName>
        <fullName evidence="2">Uncharacterized protein</fullName>
    </submittedName>
</protein>
<sequence length="295" mass="30654">MPRKRAQCLCFVSVSVAAQLRRNGEGCGMPVFRVSQSGRVVAIEAPTVMEATARAVVMRGFHRDSSLAVEPLPPGAALQETRTPLPDLTRAAARELERVQQLPPVQHVVGREATARTAAVVQLMVAFAALSALLVAVLTGGGWVIVARAAHPGPLGDCLRIGLCTATPLSTVEARTGITLPQGTERLRSSASRNGRFVSALVRLPAGADRPSAPKGSIPALTGRATDALQSTGATNLSGWEDGAVGLFVGQANDRIVVFLRYDDSTPPTESAPPAAAPQALIDGYPQLHPVGSGA</sequence>
<accession>A0AAW3TD55</accession>
<reference evidence="2 3" key="1">
    <citation type="submission" date="2020-07" db="EMBL/GenBank/DDBJ databases">
        <title>Above-ground endophytic microbial communities from plants in different locations in the United States.</title>
        <authorList>
            <person name="Frank C."/>
        </authorList>
    </citation>
    <scope>NUCLEOTIDE SEQUENCE [LARGE SCALE GENOMIC DNA]</scope>
    <source>
        <strain evidence="2 3">WPL5_2</strain>
    </source>
</reference>
<evidence type="ECO:0000313" key="3">
    <source>
        <dbReference type="Proteomes" id="UP000590225"/>
    </source>
</evidence>
<dbReference type="EMBL" id="JACGXP010000007">
    <property type="protein sequence ID" value="MBA8992087.1"/>
    <property type="molecule type" value="Genomic_DNA"/>
</dbReference>
<dbReference type="Proteomes" id="UP000590225">
    <property type="component" value="Unassembled WGS sequence"/>
</dbReference>
<comment type="caution">
    <text evidence="2">The sequence shown here is derived from an EMBL/GenBank/DDBJ whole genome shotgun (WGS) entry which is preliminary data.</text>
</comment>
<gene>
    <name evidence="2" type="ORF">FHW23_003375</name>
</gene>
<name>A0AAW3TD55_9MICO</name>
<proteinExistence type="predicted"/>
<keyword evidence="1" id="KW-0472">Membrane</keyword>
<evidence type="ECO:0000313" key="2">
    <source>
        <dbReference type="EMBL" id="MBA8992087.1"/>
    </source>
</evidence>
<dbReference type="AlphaFoldDB" id="A0AAW3TD55"/>